<accession>A0ABQ2VJV8</accession>
<name>A0ABQ2VJV8_9ACTN</name>
<reference evidence="2" key="1">
    <citation type="journal article" date="2019" name="Int. J. Syst. Evol. Microbiol.">
        <title>The Global Catalogue of Microorganisms (GCM) 10K type strain sequencing project: providing services to taxonomists for standard genome sequencing and annotation.</title>
        <authorList>
            <consortium name="The Broad Institute Genomics Platform"/>
            <consortium name="The Broad Institute Genome Sequencing Center for Infectious Disease"/>
            <person name="Wu L."/>
            <person name="Ma J."/>
        </authorList>
    </citation>
    <scope>NUCLEOTIDE SEQUENCE [LARGE SCALE GENOMIC DNA]</scope>
    <source>
        <strain evidence="2">JCM 3399</strain>
    </source>
</reference>
<gene>
    <name evidence="1" type="ORF">GCM10010211_68680</name>
</gene>
<dbReference type="Proteomes" id="UP000654471">
    <property type="component" value="Unassembled WGS sequence"/>
</dbReference>
<keyword evidence="2" id="KW-1185">Reference proteome</keyword>
<proteinExistence type="predicted"/>
<evidence type="ECO:0000313" key="1">
    <source>
        <dbReference type="EMBL" id="GGU92124.1"/>
    </source>
</evidence>
<evidence type="ECO:0000313" key="2">
    <source>
        <dbReference type="Proteomes" id="UP000654471"/>
    </source>
</evidence>
<protein>
    <submittedName>
        <fullName evidence="1">Uncharacterized protein</fullName>
    </submittedName>
</protein>
<organism evidence="1 2">
    <name type="scientific">Streptomyces albospinus</name>
    <dbReference type="NCBI Taxonomy" id="285515"/>
    <lineage>
        <taxon>Bacteria</taxon>
        <taxon>Bacillati</taxon>
        <taxon>Actinomycetota</taxon>
        <taxon>Actinomycetes</taxon>
        <taxon>Kitasatosporales</taxon>
        <taxon>Streptomycetaceae</taxon>
        <taxon>Streptomyces</taxon>
    </lineage>
</organism>
<dbReference type="EMBL" id="BMRP01000039">
    <property type="protein sequence ID" value="GGU92124.1"/>
    <property type="molecule type" value="Genomic_DNA"/>
</dbReference>
<sequence>MKETTGSASAHHGSAFRRLAAFAADGRWNAADMAVSIALRRTARPRTAVRPPRCAVYFETTDLRRPFLSGKPPTQP</sequence>
<comment type="caution">
    <text evidence="1">The sequence shown here is derived from an EMBL/GenBank/DDBJ whole genome shotgun (WGS) entry which is preliminary data.</text>
</comment>